<feature type="region of interest" description="Disordered" evidence="1">
    <location>
        <begin position="28"/>
        <end position="58"/>
    </location>
</feature>
<keyword evidence="3" id="KW-1185">Reference proteome</keyword>
<protein>
    <submittedName>
        <fullName evidence="2">Uncharacterized protein</fullName>
    </submittedName>
</protein>
<feature type="region of interest" description="Disordered" evidence="1">
    <location>
        <begin position="266"/>
        <end position="294"/>
    </location>
</feature>
<dbReference type="AlphaFoldDB" id="A0A9P5P5I8"/>
<accession>A0A9P5P5I8</accession>
<dbReference type="Proteomes" id="UP000772434">
    <property type="component" value="Unassembled WGS sequence"/>
</dbReference>
<feature type="compositionally biased region" description="Polar residues" evidence="1">
    <location>
        <begin position="106"/>
        <end position="117"/>
    </location>
</feature>
<dbReference type="OrthoDB" id="3070390at2759"/>
<evidence type="ECO:0000313" key="3">
    <source>
        <dbReference type="Proteomes" id="UP000772434"/>
    </source>
</evidence>
<proteinExistence type="predicted"/>
<organism evidence="2 3">
    <name type="scientific">Rhodocollybia butyracea</name>
    <dbReference type="NCBI Taxonomy" id="206335"/>
    <lineage>
        <taxon>Eukaryota</taxon>
        <taxon>Fungi</taxon>
        <taxon>Dikarya</taxon>
        <taxon>Basidiomycota</taxon>
        <taxon>Agaricomycotina</taxon>
        <taxon>Agaricomycetes</taxon>
        <taxon>Agaricomycetidae</taxon>
        <taxon>Agaricales</taxon>
        <taxon>Marasmiineae</taxon>
        <taxon>Omphalotaceae</taxon>
        <taxon>Rhodocollybia</taxon>
    </lineage>
</organism>
<feature type="region of interest" description="Disordered" evidence="1">
    <location>
        <begin position="148"/>
        <end position="248"/>
    </location>
</feature>
<feature type="compositionally biased region" description="Low complexity" evidence="1">
    <location>
        <begin position="120"/>
        <end position="134"/>
    </location>
</feature>
<dbReference type="EMBL" id="JADNRY010001117">
    <property type="protein sequence ID" value="KAF9020862.1"/>
    <property type="molecule type" value="Genomic_DNA"/>
</dbReference>
<feature type="compositionally biased region" description="Polar residues" evidence="1">
    <location>
        <begin position="186"/>
        <end position="215"/>
    </location>
</feature>
<evidence type="ECO:0000256" key="1">
    <source>
        <dbReference type="SAM" id="MobiDB-lite"/>
    </source>
</evidence>
<feature type="region of interest" description="Disordered" evidence="1">
    <location>
        <begin position="71"/>
        <end position="135"/>
    </location>
</feature>
<feature type="compositionally biased region" description="Low complexity" evidence="1">
    <location>
        <begin position="237"/>
        <end position="247"/>
    </location>
</feature>
<feature type="compositionally biased region" description="Low complexity" evidence="1">
    <location>
        <begin position="36"/>
        <end position="58"/>
    </location>
</feature>
<reference evidence="2" key="1">
    <citation type="submission" date="2020-11" db="EMBL/GenBank/DDBJ databases">
        <authorList>
            <consortium name="DOE Joint Genome Institute"/>
            <person name="Ahrendt S."/>
            <person name="Riley R."/>
            <person name="Andreopoulos W."/>
            <person name="Labutti K."/>
            <person name="Pangilinan J."/>
            <person name="Ruiz-Duenas F.J."/>
            <person name="Barrasa J.M."/>
            <person name="Sanchez-Garcia M."/>
            <person name="Camarero S."/>
            <person name="Miyauchi S."/>
            <person name="Serrano A."/>
            <person name="Linde D."/>
            <person name="Babiker R."/>
            <person name="Drula E."/>
            <person name="Ayuso-Fernandez I."/>
            <person name="Pacheco R."/>
            <person name="Padilla G."/>
            <person name="Ferreira P."/>
            <person name="Barriuso J."/>
            <person name="Kellner H."/>
            <person name="Castanera R."/>
            <person name="Alfaro M."/>
            <person name="Ramirez L."/>
            <person name="Pisabarro A.G."/>
            <person name="Kuo A."/>
            <person name="Tritt A."/>
            <person name="Lipzen A."/>
            <person name="He G."/>
            <person name="Yan M."/>
            <person name="Ng V."/>
            <person name="Cullen D."/>
            <person name="Martin F."/>
            <person name="Rosso M.-N."/>
            <person name="Henrissat B."/>
            <person name="Hibbett D."/>
            <person name="Martinez A.T."/>
            <person name="Grigoriev I.V."/>
        </authorList>
    </citation>
    <scope>NUCLEOTIDE SEQUENCE</scope>
    <source>
        <strain evidence="2">AH 40177</strain>
    </source>
</reference>
<name>A0A9P5P5I8_9AGAR</name>
<sequence length="589" mass="63228">MELCCVYSSTQGSTSTLQLVLPFISGPFPLPPPNGDPNNSGQNPPFSTSPAPASTIPPALTTRQLRSGRILSSTGQNVPPPTSASRNELSGTASTGEPSVPRQPRFPSSSGPISNSHPLPVSSSGNPSSVVGPSHFGARLTAAGFNAQTTTPIPTSSAVPMSSTPAYGPNPTSAGPSAIHQLPRQPGSSGALTGSGPQADSPSQPMTRTPRSKLNQARYANETKGVFRPSIPAKVESPPTSLATTPSPAMPLLPNHLRYLIGTSPSIPAKVEPPTPTSLATTSSPAAPPLPTHSVAGIKRLHDTTHSSASAPGGEEPPVKRAKLPGQADLATNKASISELLTQYQNERKLRMSAEFQVQQLTRDKDALQKHHAHSGQDGLPGKIASLETKNALLQRGLEEAQQVAFTNKARETQVKTLQKTLQTEQGRALSFESEAKALKAEVDAKSKALDDLHAELCCREEKLYREIDELHADIHRETMSRREMEERHPVALAAKQQELDDLRVELDRGQVLRRDIEAANLLNLEAKDLALDDISAELQREQALRREMEGVVEDLRREFKSPFLVPSIVELLMEISNLTTRTKMSMEL</sequence>
<gene>
    <name evidence="2" type="ORF">BDP27DRAFT_1354180</name>
</gene>
<feature type="region of interest" description="Disordered" evidence="1">
    <location>
        <begin position="364"/>
        <end position="383"/>
    </location>
</feature>
<feature type="compositionally biased region" description="Polar residues" evidence="1">
    <location>
        <begin position="148"/>
        <end position="175"/>
    </location>
</feature>
<comment type="caution">
    <text evidence="2">The sequence shown here is derived from an EMBL/GenBank/DDBJ whole genome shotgun (WGS) entry which is preliminary data.</text>
</comment>
<evidence type="ECO:0000313" key="2">
    <source>
        <dbReference type="EMBL" id="KAF9020862.1"/>
    </source>
</evidence>
<feature type="compositionally biased region" description="Polar residues" evidence="1">
    <location>
        <begin position="71"/>
        <end position="97"/>
    </location>
</feature>